<dbReference type="PANTHER" id="PTHR15503">
    <property type="entry name" value="LDOC1 RELATED"/>
    <property type="match status" value="1"/>
</dbReference>
<evidence type="ECO:0000313" key="4">
    <source>
        <dbReference type="EMBL" id="KAK5927635.1"/>
    </source>
</evidence>
<dbReference type="InterPro" id="IPR032567">
    <property type="entry name" value="RTL1-rel"/>
</dbReference>
<dbReference type="InterPro" id="IPR001878">
    <property type="entry name" value="Znf_CCHC"/>
</dbReference>
<comment type="caution">
    <text evidence="4">The sequence shown here is derived from an EMBL/GenBank/DDBJ whole genome shotgun (WGS) entry which is preliminary data.</text>
</comment>
<reference evidence="4 5" key="1">
    <citation type="journal article" date="2023" name="Mol. Biol. Evol.">
        <title>Genomics of Secondarily Temperate Adaptation in the Only Non-Antarctic Icefish.</title>
        <authorList>
            <person name="Rivera-Colon A.G."/>
            <person name="Rayamajhi N."/>
            <person name="Minhas B.F."/>
            <person name="Madrigal G."/>
            <person name="Bilyk K.T."/>
            <person name="Yoon V."/>
            <person name="Hune M."/>
            <person name="Gregory S."/>
            <person name="Cheng C.H.C."/>
            <person name="Catchen J.M."/>
        </authorList>
    </citation>
    <scope>NUCLEOTIDE SEQUENCE [LARGE SCALE GENOMIC DNA]</scope>
    <source>
        <tissue evidence="4">White muscle</tissue>
    </source>
</reference>
<dbReference type="PANTHER" id="PTHR15503:SF36">
    <property type="entry name" value="RETROTRANSPOSON GAG-LIKE PROTEIN 5"/>
    <property type="match status" value="1"/>
</dbReference>
<organism evidence="4 5">
    <name type="scientific">Champsocephalus gunnari</name>
    <name type="common">Mackerel icefish</name>
    <dbReference type="NCBI Taxonomy" id="52237"/>
    <lineage>
        <taxon>Eukaryota</taxon>
        <taxon>Metazoa</taxon>
        <taxon>Chordata</taxon>
        <taxon>Craniata</taxon>
        <taxon>Vertebrata</taxon>
        <taxon>Euteleostomi</taxon>
        <taxon>Actinopterygii</taxon>
        <taxon>Neopterygii</taxon>
        <taxon>Teleostei</taxon>
        <taxon>Neoteleostei</taxon>
        <taxon>Acanthomorphata</taxon>
        <taxon>Eupercaria</taxon>
        <taxon>Perciformes</taxon>
        <taxon>Notothenioidei</taxon>
        <taxon>Channichthyidae</taxon>
        <taxon>Champsocephalus</taxon>
    </lineage>
</organism>
<keyword evidence="1" id="KW-0863">Zinc-finger</keyword>
<dbReference type="Proteomes" id="UP001331515">
    <property type="component" value="Unassembled WGS sequence"/>
</dbReference>
<dbReference type="SUPFAM" id="SSF57756">
    <property type="entry name" value="Retrovirus zinc finger-like domains"/>
    <property type="match status" value="1"/>
</dbReference>
<dbReference type="Pfam" id="PF03732">
    <property type="entry name" value="Retrotrans_gag"/>
    <property type="match status" value="1"/>
</dbReference>
<feature type="region of interest" description="Disordered" evidence="2">
    <location>
        <begin position="251"/>
        <end position="307"/>
    </location>
</feature>
<keyword evidence="1" id="KW-0862">Zinc</keyword>
<feature type="domain" description="CCHC-type" evidence="3">
    <location>
        <begin position="326"/>
        <end position="339"/>
    </location>
</feature>
<dbReference type="InterPro" id="IPR036875">
    <property type="entry name" value="Znf_CCHC_sf"/>
</dbReference>
<dbReference type="EMBL" id="JAURVH010001518">
    <property type="protein sequence ID" value="KAK5927635.1"/>
    <property type="molecule type" value="Genomic_DNA"/>
</dbReference>
<evidence type="ECO:0000259" key="3">
    <source>
        <dbReference type="PROSITE" id="PS50158"/>
    </source>
</evidence>
<keyword evidence="1" id="KW-0479">Metal-binding</keyword>
<accession>A0AAN8DSG1</accession>
<protein>
    <recommendedName>
        <fullName evidence="3">CCHC-type domain-containing protein</fullName>
    </recommendedName>
</protein>
<dbReference type="PROSITE" id="PS50158">
    <property type="entry name" value="ZF_CCHC"/>
    <property type="match status" value="1"/>
</dbReference>
<keyword evidence="5" id="KW-1185">Reference proteome</keyword>
<dbReference type="InterPro" id="IPR005162">
    <property type="entry name" value="Retrotrans_gag_dom"/>
</dbReference>
<feature type="compositionally biased region" description="Basic and acidic residues" evidence="2">
    <location>
        <begin position="251"/>
        <end position="260"/>
    </location>
</feature>
<proteinExistence type="predicted"/>
<name>A0AAN8DSG1_CHAGU</name>
<evidence type="ECO:0000256" key="1">
    <source>
        <dbReference type="PROSITE-ProRule" id="PRU00047"/>
    </source>
</evidence>
<dbReference type="GO" id="GO:0008270">
    <property type="term" value="F:zinc ion binding"/>
    <property type="evidence" value="ECO:0007669"/>
    <property type="project" value="UniProtKB-KW"/>
</dbReference>
<sequence>MDPAETERLKQAISTQGARVGQHEQALQSIMESLHNLNTGFTQLSGRLDQSFTQLNTLTAPAPAPPPPAPEIPVIHPGQPREPFIPTPVRYSGDSGTCSQFSSVSQCCLVFDQQPLTYSSDRTRVAFVMSLLSGKAAAWAEAIAKSNPAIYNSFPVFETEMYRVFDHPLQGKEAGNRLLSLRQGSESVSTYSIDFRILAAESGWDETALQIVFSRGLNEELKDELAARDETSSLEELISLAIRLDNSLRERRRERTDRQRFPLPFSQPKSPCPPGQSAPPHQRLEPFSYRDPPTVSSSLSPEEPMQLGRMRLSPAEWERRFLQRLCIYCGQAGHIRANCSARPKEQAQQPGEGRW</sequence>
<evidence type="ECO:0000256" key="2">
    <source>
        <dbReference type="SAM" id="MobiDB-lite"/>
    </source>
</evidence>
<dbReference type="GO" id="GO:0003676">
    <property type="term" value="F:nucleic acid binding"/>
    <property type="evidence" value="ECO:0007669"/>
    <property type="project" value="InterPro"/>
</dbReference>
<evidence type="ECO:0000313" key="5">
    <source>
        <dbReference type="Proteomes" id="UP001331515"/>
    </source>
</evidence>
<dbReference type="AlphaFoldDB" id="A0AAN8DSG1"/>
<gene>
    <name evidence="4" type="ORF">CgunFtcFv8_012770</name>
</gene>